<dbReference type="STRING" id="1150600.ADIARSV_4175"/>
<dbReference type="InterPro" id="IPR011006">
    <property type="entry name" value="CheY-like_superfamily"/>
</dbReference>
<organism evidence="4 5">
    <name type="scientific">Arcticibacter svalbardensis MN12-7</name>
    <dbReference type="NCBI Taxonomy" id="1150600"/>
    <lineage>
        <taxon>Bacteria</taxon>
        <taxon>Pseudomonadati</taxon>
        <taxon>Bacteroidota</taxon>
        <taxon>Sphingobacteriia</taxon>
        <taxon>Sphingobacteriales</taxon>
        <taxon>Sphingobacteriaceae</taxon>
        <taxon>Arcticibacter</taxon>
    </lineage>
</organism>
<keyword evidence="5" id="KW-1185">Reference proteome</keyword>
<dbReference type="PROSITE" id="PS50110">
    <property type="entry name" value="RESPONSE_REGULATORY"/>
    <property type="match status" value="1"/>
</dbReference>
<dbReference type="Pfam" id="PF00072">
    <property type="entry name" value="Response_reg"/>
    <property type="match status" value="1"/>
</dbReference>
<keyword evidence="1 2" id="KW-0597">Phosphoprotein</keyword>
<evidence type="ECO:0000256" key="1">
    <source>
        <dbReference type="ARBA" id="ARBA00022553"/>
    </source>
</evidence>
<feature type="domain" description="Response regulatory" evidence="3">
    <location>
        <begin position="4"/>
        <end position="118"/>
    </location>
</feature>
<dbReference type="InterPro" id="IPR001789">
    <property type="entry name" value="Sig_transdc_resp-reg_receiver"/>
</dbReference>
<dbReference type="SMART" id="SM00448">
    <property type="entry name" value="REC"/>
    <property type="match status" value="1"/>
</dbReference>
<proteinExistence type="predicted"/>
<evidence type="ECO:0000313" key="5">
    <source>
        <dbReference type="Proteomes" id="UP000014174"/>
    </source>
</evidence>
<dbReference type="RefSeq" id="WP_016197393.1">
    <property type="nucleotide sequence ID" value="NZ_AQPN01000145.1"/>
</dbReference>
<feature type="modified residue" description="4-aspartylphosphate" evidence="2">
    <location>
        <position position="53"/>
    </location>
</feature>
<dbReference type="OrthoDB" id="9789181at2"/>
<dbReference type="EMBL" id="AQPN01000145">
    <property type="protein sequence ID" value="EOR92663.1"/>
    <property type="molecule type" value="Genomic_DNA"/>
</dbReference>
<sequence>MSKRILIFDDDIDILSICTYILQEQGWDVQTSAHCNDIVNKVRTFDPNVILMDNWIPESGGVIATRAIKSEPDLKDIPVVYFSANNDIQTLAFKAGADTYLEKPFDLNELEDMIEKVARFKN</sequence>
<dbReference type="InterPro" id="IPR050595">
    <property type="entry name" value="Bact_response_regulator"/>
</dbReference>
<dbReference type="eggNOG" id="COG0745">
    <property type="taxonomic scope" value="Bacteria"/>
</dbReference>
<dbReference type="Proteomes" id="UP000014174">
    <property type="component" value="Unassembled WGS sequence"/>
</dbReference>
<evidence type="ECO:0000259" key="3">
    <source>
        <dbReference type="PROSITE" id="PS50110"/>
    </source>
</evidence>
<evidence type="ECO:0000256" key="2">
    <source>
        <dbReference type="PROSITE-ProRule" id="PRU00169"/>
    </source>
</evidence>
<dbReference type="PANTHER" id="PTHR44591">
    <property type="entry name" value="STRESS RESPONSE REGULATOR PROTEIN 1"/>
    <property type="match status" value="1"/>
</dbReference>
<gene>
    <name evidence="4" type="ORF">ADIARSV_4175</name>
</gene>
<dbReference type="SUPFAM" id="SSF52172">
    <property type="entry name" value="CheY-like"/>
    <property type="match status" value="1"/>
</dbReference>
<name>R9GLT5_9SPHI</name>
<dbReference type="Gene3D" id="3.40.50.2300">
    <property type="match status" value="1"/>
</dbReference>
<reference evidence="4 5" key="1">
    <citation type="journal article" date="2013" name="Genome Announc.">
        <title>Draft Genome Sequence of Arcticibacter svalbardensis Strain MN12-7T, a Member of the Family Sphingobacteriaceae Isolated from an Arctic Soil Sample.</title>
        <authorList>
            <person name="Shivaji S."/>
            <person name="Ara S."/>
            <person name="Prasad S."/>
            <person name="Manasa B.P."/>
            <person name="Begum Z."/>
            <person name="Singh A."/>
            <person name="Kumar Pinnaka A."/>
        </authorList>
    </citation>
    <scope>NUCLEOTIDE SEQUENCE [LARGE SCALE GENOMIC DNA]</scope>
    <source>
        <strain evidence="4 5">MN12-7</strain>
    </source>
</reference>
<evidence type="ECO:0000313" key="4">
    <source>
        <dbReference type="EMBL" id="EOR92663.1"/>
    </source>
</evidence>
<dbReference type="GO" id="GO:0000160">
    <property type="term" value="P:phosphorelay signal transduction system"/>
    <property type="evidence" value="ECO:0007669"/>
    <property type="project" value="InterPro"/>
</dbReference>
<dbReference type="AlphaFoldDB" id="R9GLT5"/>
<dbReference type="PANTHER" id="PTHR44591:SF3">
    <property type="entry name" value="RESPONSE REGULATORY DOMAIN-CONTAINING PROTEIN"/>
    <property type="match status" value="1"/>
</dbReference>
<protein>
    <submittedName>
        <fullName evidence="4">Response regulator receiver:Transcriptional regulatory protein, C-terminal</fullName>
    </submittedName>
</protein>
<comment type="caution">
    <text evidence="4">The sequence shown here is derived from an EMBL/GenBank/DDBJ whole genome shotgun (WGS) entry which is preliminary data.</text>
</comment>
<accession>R9GLT5</accession>